<dbReference type="Proteomes" id="UP000655940">
    <property type="component" value="Unassembled WGS sequence"/>
</dbReference>
<protein>
    <submittedName>
        <fullName evidence="1">Uncharacterized protein</fullName>
    </submittedName>
</protein>
<organism evidence="1 2">
    <name type="scientific">Acinetobacter baumannii</name>
    <dbReference type="NCBI Taxonomy" id="470"/>
    <lineage>
        <taxon>Bacteria</taxon>
        <taxon>Pseudomonadati</taxon>
        <taxon>Pseudomonadota</taxon>
        <taxon>Gammaproteobacteria</taxon>
        <taxon>Moraxellales</taxon>
        <taxon>Moraxellaceae</taxon>
        <taxon>Acinetobacter</taxon>
        <taxon>Acinetobacter calcoaceticus/baumannii complex</taxon>
    </lineage>
</organism>
<gene>
    <name evidence="1" type="ORF">IHV20_09490</name>
</gene>
<dbReference type="EMBL" id="JACZEI010000007">
    <property type="protein sequence ID" value="MBE0330381.1"/>
    <property type="molecule type" value="Genomic_DNA"/>
</dbReference>
<comment type="caution">
    <text evidence="1">The sequence shown here is derived from an EMBL/GenBank/DDBJ whole genome shotgun (WGS) entry which is preliminary data.</text>
</comment>
<sequence>MNILTALLPHKHTLFSESLIGIAGFINSILPMNSVTIDELWTLVEINQNIYPSNINFEQLILATDILFAINVIALLPDGRIQKLPL</sequence>
<dbReference type="AlphaFoldDB" id="A0AAP1W760"/>
<reference evidence="1" key="1">
    <citation type="submission" date="2020-09" db="EMBL/GenBank/DDBJ databases">
        <title>Distribution of Beta-Lactamase Producing Gram-Negative Bacterial Isolates in Isabela River of Santo Domingo, Dominican Republic.</title>
        <authorList>
            <person name="Calderon V."/>
            <person name="Bonnelly R."/>
            <person name="Del Rosario C."/>
            <person name="Duarte A."/>
            <person name="Barauna R."/>
            <person name="Juca Ramos R.T."/>
            <person name="Perdomo O.P."/>
            <person name="Rodriguez De Francisco L.E."/>
            <person name="Franco De Los Santos E.F."/>
        </authorList>
    </citation>
    <scope>NUCLEOTIDE SEQUENCE</scope>
    <source>
        <strain evidence="1">INTEC_BI15</strain>
    </source>
</reference>
<dbReference type="InterPro" id="IPR046897">
    <property type="entry name" value="ABC-3C_MC6"/>
</dbReference>
<dbReference type="Pfam" id="PF20293">
    <property type="entry name" value="MC6"/>
    <property type="match status" value="1"/>
</dbReference>
<dbReference type="RefSeq" id="WP_162280005.1">
    <property type="nucleotide sequence ID" value="NZ_CACSHE010000004.1"/>
</dbReference>
<evidence type="ECO:0000313" key="2">
    <source>
        <dbReference type="Proteomes" id="UP000655940"/>
    </source>
</evidence>
<evidence type="ECO:0000313" key="1">
    <source>
        <dbReference type="EMBL" id="MBE0330381.1"/>
    </source>
</evidence>
<proteinExistence type="predicted"/>
<accession>A0AAP1W760</accession>
<name>A0AAP1W760_ACIBA</name>